<dbReference type="STRING" id="1796497.GCE9029_00151"/>
<dbReference type="Proteomes" id="UP000071641">
    <property type="component" value="Unassembled WGS sequence"/>
</dbReference>
<dbReference type="RefSeq" id="WP_062660619.1">
    <property type="nucleotide sequence ID" value="NZ_FIZX01000001.1"/>
</dbReference>
<reference evidence="4" key="1">
    <citation type="submission" date="2016-02" db="EMBL/GenBank/DDBJ databases">
        <authorList>
            <person name="Rodrigo-Torres Lidia"/>
            <person name="Arahal R.David."/>
        </authorList>
    </citation>
    <scope>NUCLEOTIDE SEQUENCE [LARGE SCALE GENOMIC DNA]</scope>
    <source>
        <strain evidence="4">CECT 9029</strain>
    </source>
</reference>
<comment type="similarity">
    <text evidence="1">Belongs to the nucleoside-specific channel-forming outer membrane porin (Tsx) (TC 1.B.10) family.</text>
</comment>
<evidence type="ECO:0000256" key="2">
    <source>
        <dbReference type="SAM" id="SignalP"/>
    </source>
</evidence>
<dbReference type="SUPFAM" id="SSF111364">
    <property type="entry name" value="Tsx-like channel"/>
    <property type="match status" value="1"/>
</dbReference>
<sequence>MRKSVVALSVLAAAAAVPAQAEYHYGFANVYADYLKWTNGDDKFGGVENTRDEHVTIGAEAGAGFDWGQVYGFYEYEKLDQASDSRSQAAKFTAHYKIVDEVTLYGQVYDLKDNKFTNEQNRVLGFGYLGLNGEGWSFNPFIGVHDLSIDNTGEKYNAEGKLESYTNASGFNGYMAGWTAMYNFEIAGQPMMVTNWHEIEFDRNDDYAALQYGKIGHNGGVSLWYDITESVYTGLTYRYFYNKLSVDGYGDAVIFRIGMHL</sequence>
<dbReference type="GO" id="GO:0009279">
    <property type="term" value="C:cell outer membrane"/>
    <property type="evidence" value="ECO:0007669"/>
    <property type="project" value="InterPro"/>
</dbReference>
<dbReference type="OrthoDB" id="6474234at2"/>
<keyword evidence="2" id="KW-0732">Signal</keyword>
<evidence type="ECO:0000313" key="4">
    <source>
        <dbReference type="Proteomes" id="UP000071641"/>
    </source>
</evidence>
<evidence type="ECO:0000313" key="3">
    <source>
        <dbReference type="EMBL" id="CZF77347.1"/>
    </source>
</evidence>
<keyword evidence="4" id="KW-1185">Reference proteome</keyword>
<feature type="signal peptide" evidence="2">
    <location>
        <begin position="1"/>
        <end position="21"/>
    </location>
</feature>
<proteinExistence type="inferred from homology"/>
<evidence type="ECO:0008006" key="5">
    <source>
        <dbReference type="Google" id="ProtNLM"/>
    </source>
</evidence>
<accession>A0A128ERZ5</accession>
<dbReference type="InterPro" id="IPR018013">
    <property type="entry name" value="Channel_Tsx-like"/>
</dbReference>
<feature type="chain" id="PRO_5007281623" description="Nucleoside-specific channel-forming protein, Tsx" evidence="2">
    <location>
        <begin position="22"/>
        <end position="261"/>
    </location>
</feature>
<organism evidence="3 4">
    <name type="scientific">Grimontia celer</name>
    <dbReference type="NCBI Taxonomy" id="1796497"/>
    <lineage>
        <taxon>Bacteria</taxon>
        <taxon>Pseudomonadati</taxon>
        <taxon>Pseudomonadota</taxon>
        <taxon>Gammaproteobacteria</taxon>
        <taxon>Vibrionales</taxon>
        <taxon>Vibrionaceae</taxon>
        <taxon>Grimontia</taxon>
    </lineage>
</organism>
<name>A0A128ERZ5_9GAMM</name>
<protein>
    <recommendedName>
        <fullName evidence="5">Nucleoside-specific channel-forming protein, Tsx</fullName>
    </recommendedName>
</protein>
<evidence type="ECO:0000256" key="1">
    <source>
        <dbReference type="ARBA" id="ARBA00008728"/>
    </source>
</evidence>
<gene>
    <name evidence="3" type="ORF">GCE9029_00151</name>
</gene>
<dbReference type="Pfam" id="PF03502">
    <property type="entry name" value="Channel_Tsx"/>
    <property type="match status" value="1"/>
</dbReference>
<dbReference type="InterPro" id="IPR036777">
    <property type="entry name" value="Channel_Tsx-like_sf"/>
</dbReference>
<dbReference type="AlphaFoldDB" id="A0A128ERZ5"/>
<dbReference type="EMBL" id="FIZX01000001">
    <property type="protein sequence ID" value="CZF77347.1"/>
    <property type="molecule type" value="Genomic_DNA"/>
</dbReference>